<sequence length="279" mass="29928">MADGPVVVAFNAGEMQLNRMFAKSYARHALLIARARRSGGYGVHAGMGIRQRTVLGRPIGAMLRLCDVVSWRDRCSRTWAGVGDVTADWAFAIGDGPSDLLSRSQRDLLAVSLRGDRVRPSRGWLDTVESVATSNSLTPTVIVQVERDNELATSICADRGWDISPWTGGAHATQEQAVRHLYRRSHAVISDRLHALVIGATEGAVPVAFAPSSVAKARRTLDAVGLAKFAPALSPGTSTDAAASAIGALLSERQSVVTSVERARNDLRGLAERLRTPKR</sequence>
<dbReference type="GO" id="GO:0016740">
    <property type="term" value="F:transferase activity"/>
    <property type="evidence" value="ECO:0007669"/>
    <property type="project" value="UniProtKB-KW"/>
</dbReference>
<dbReference type="Proteomes" id="UP000327039">
    <property type="component" value="Unassembled WGS sequence"/>
</dbReference>
<keyword evidence="2" id="KW-1185">Reference proteome</keyword>
<keyword evidence="1" id="KW-0808">Transferase</keyword>
<dbReference type="OrthoDB" id="477186at2"/>
<dbReference type="EMBL" id="VYRZ01000004">
    <property type="protein sequence ID" value="KAA9084157.1"/>
    <property type="molecule type" value="Genomic_DNA"/>
</dbReference>
<reference evidence="2" key="1">
    <citation type="submission" date="2019-09" db="EMBL/GenBank/DDBJ databases">
        <title>Mumia zhuanghuii sp. nov. isolated from the intestinal contents of plateau pika (Ochotona curzoniae) in the Qinghai-Tibet plateau of China.</title>
        <authorList>
            <person name="Tian Z."/>
        </authorList>
    </citation>
    <scope>NUCLEOTIDE SEQUENCE [LARGE SCALE GENOMIC DNA]</scope>
    <source>
        <strain evidence="2">DSM 25564</strain>
    </source>
</reference>
<organism evidence="1 2">
    <name type="scientific">Microbacterium radiodurans</name>
    <dbReference type="NCBI Taxonomy" id="661398"/>
    <lineage>
        <taxon>Bacteria</taxon>
        <taxon>Bacillati</taxon>
        <taxon>Actinomycetota</taxon>
        <taxon>Actinomycetes</taxon>
        <taxon>Micrococcales</taxon>
        <taxon>Microbacteriaceae</taxon>
        <taxon>Microbacterium</taxon>
    </lineage>
</organism>
<protein>
    <submittedName>
        <fullName evidence="1">Polysaccharide pyruvyl transferase family protein</fullName>
    </submittedName>
</protein>
<gene>
    <name evidence="1" type="ORF">F6B42_14355</name>
</gene>
<accession>A0A5J5IQC8</accession>
<comment type="caution">
    <text evidence="1">The sequence shown here is derived from an EMBL/GenBank/DDBJ whole genome shotgun (WGS) entry which is preliminary data.</text>
</comment>
<evidence type="ECO:0000313" key="2">
    <source>
        <dbReference type="Proteomes" id="UP000327039"/>
    </source>
</evidence>
<name>A0A5J5IQC8_9MICO</name>
<evidence type="ECO:0000313" key="1">
    <source>
        <dbReference type="EMBL" id="KAA9084157.1"/>
    </source>
</evidence>
<proteinExistence type="predicted"/>
<dbReference type="AlphaFoldDB" id="A0A5J5IQC8"/>
<dbReference type="RefSeq" id="WP_150420411.1">
    <property type="nucleotide sequence ID" value="NZ_VYRZ01000004.1"/>
</dbReference>